<organism evidence="1 2">
    <name type="scientific">Undibacterium hunanense</name>
    <dbReference type="NCBI Taxonomy" id="2762292"/>
    <lineage>
        <taxon>Bacteria</taxon>
        <taxon>Pseudomonadati</taxon>
        <taxon>Pseudomonadota</taxon>
        <taxon>Betaproteobacteria</taxon>
        <taxon>Burkholderiales</taxon>
        <taxon>Oxalobacteraceae</taxon>
        <taxon>Undibacterium</taxon>
    </lineage>
</organism>
<proteinExistence type="predicted"/>
<dbReference type="Proteomes" id="UP000650424">
    <property type="component" value="Unassembled WGS sequence"/>
</dbReference>
<accession>A0ABR6ZK30</accession>
<evidence type="ECO:0000313" key="1">
    <source>
        <dbReference type="EMBL" id="MBC3916196.1"/>
    </source>
</evidence>
<reference evidence="1 2" key="1">
    <citation type="submission" date="2020-08" db="EMBL/GenBank/DDBJ databases">
        <title>Novel species isolated from subtropical streams in China.</title>
        <authorList>
            <person name="Lu H."/>
        </authorList>
    </citation>
    <scope>NUCLEOTIDE SEQUENCE [LARGE SCALE GENOMIC DNA]</scope>
    <source>
        <strain evidence="1 2">CY18W</strain>
    </source>
</reference>
<evidence type="ECO:0000313" key="2">
    <source>
        <dbReference type="Proteomes" id="UP000650424"/>
    </source>
</evidence>
<name>A0ABR6ZK30_9BURK</name>
<keyword evidence="2" id="KW-1185">Reference proteome</keyword>
<comment type="caution">
    <text evidence="1">The sequence shown here is derived from an EMBL/GenBank/DDBJ whole genome shotgun (WGS) entry which is preliminary data.</text>
</comment>
<dbReference type="EMBL" id="JACOGF010000001">
    <property type="protein sequence ID" value="MBC3916196.1"/>
    <property type="molecule type" value="Genomic_DNA"/>
</dbReference>
<sequence>MQVKTQVKAYQLATTGALNEFHKVLTPVFQAAMGVAPGDGFRLTIDSNNHCHAISTQLLFSEQSIPCLMTSDQAKDVAVKFLASLDTQLRRVLPPRLTLFIPTSPRSMTSAKMPATLGVMPEHWLVKFGIDIPISERSQQLGDASHLAPLLGAYVDVRLCSVGDIGIGKGCSVLSVSLQVPVFTGAIMPCELLAFKDTSGEVSQKSILVYALDDAHQTVLAPNYAIPDEDELVLIPATRFSLAAGIDVMPADGQARLDAAVFGGSGSFRCEWNILNLSANTDASVSGDVLGNSVRLGPGYFHVLLSVVDTVLELTAHTGQIVIVPFASESGTVRNTSPALV</sequence>
<protein>
    <submittedName>
        <fullName evidence="1">Uncharacterized protein</fullName>
    </submittedName>
</protein>
<dbReference type="RefSeq" id="WP_186945433.1">
    <property type="nucleotide sequence ID" value="NZ_JACOGF010000001.1"/>
</dbReference>
<gene>
    <name evidence="1" type="ORF">H8L32_01740</name>
</gene>